<reference evidence="9" key="1">
    <citation type="submission" date="2022-03" db="EMBL/GenBank/DDBJ databases">
        <title>Genome Identification and Characterization of new species Bdellovibrio reynosense LBG001 sp. nov. from a Mexico soil sample.</title>
        <authorList>
            <person name="Camilli A."/>
            <person name="Ajao Y."/>
            <person name="Guo X."/>
        </authorList>
    </citation>
    <scope>NUCLEOTIDE SEQUENCE</scope>
    <source>
        <strain evidence="9">LBG001</strain>
    </source>
</reference>
<dbReference type="EC" id="1.4.3.5" evidence="6"/>
<keyword evidence="10" id="KW-1185">Reference proteome</keyword>
<dbReference type="PANTHER" id="PTHR10851:SF0">
    <property type="entry name" value="PYRIDOXINE-5'-PHOSPHATE OXIDASE"/>
    <property type="match status" value="1"/>
</dbReference>
<dbReference type="Pfam" id="PF01243">
    <property type="entry name" value="PNPOx_N"/>
    <property type="match status" value="1"/>
</dbReference>
<gene>
    <name evidence="9" type="primary">pdxH</name>
    <name evidence="9" type="ORF">MNR06_01295</name>
</gene>
<evidence type="ECO:0000259" key="8">
    <source>
        <dbReference type="Pfam" id="PF10590"/>
    </source>
</evidence>
<keyword evidence="5 9" id="KW-0560">Oxidoreductase</keyword>
<dbReference type="PANTHER" id="PTHR10851">
    <property type="entry name" value="PYRIDOXINE-5-PHOSPHATE OXIDASE"/>
    <property type="match status" value="1"/>
</dbReference>
<comment type="cofactor">
    <cofactor evidence="1">
        <name>FMN</name>
        <dbReference type="ChEBI" id="CHEBI:58210"/>
    </cofactor>
</comment>
<evidence type="ECO:0000256" key="5">
    <source>
        <dbReference type="ARBA" id="ARBA00023002"/>
    </source>
</evidence>
<organism evidence="9 10">
    <name type="scientific">Bdellovibrio reynosensis</name>
    <dbReference type="NCBI Taxonomy" id="2835041"/>
    <lineage>
        <taxon>Bacteria</taxon>
        <taxon>Pseudomonadati</taxon>
        <taxon>Bdellovibrionota</taxon>
        <taxon>Bdellovibrionia</taxon>
        <taxon>Bdellovibrionales</taxon>
        <taxon>Pseudobdellovibrionaceae</taxon>
        <taxon>Bdellovibrio</taxon>
    </lineage>
</organism>
<dbReference type="SUPFAM" id="SSF50475">
    <property type="entry name" value="FMN-binding split barrel"/>
    <property type="match status" value="1"/>
</dbReference>
<dbReference type="InterPro" id="IPR011576">
    <property type="entry name" value="Pyridox_Oxase_N"/>
</dbReference>
<evidence type="ECO:0000313" key="9">
    <source>
        <dbReference type="EMBL" id="UOF01586.1"/>
    </source>
</evidence>
<feature type="domain" description="Pyridoxine 5'-phosphate oxidase dimerisation C-terminal" evidence="8">
    <location>
        <begin position="155"/>
        <end position="196"/>
    </location>
</feature>
<evidence type="ECO:0000256" key="4">
    <source>
        <dbReference type="ARBA" id="ARBA00022643"/>
    </source>
</evidence>
<evidence type="ECO:0000256" key="6">
    <source>
        <dbReference type="NCBIfam" id="TIGR00558"/>
    </source>
</evidence>
<evidence type="ECO:0000256" key="3">
    <source>
        <dbReference type="ARBA" id="ARBA00022630"/>
    </source>
</evidence>
<dbReference type="RefSeq" id="WP_243538072.1">
    <property type="nucleotide sequence ID" value="NZ_CP093442.1"/>
</dbReference>
<evidence type="ECO:0000256" key="1">
    <source>
        <dbReference type="ARBA" id="ARBA00001917"/>
    </source>
</evidence>
<dbReference type="EMBL" id="CP093442">
    <property type="protein sequence ID" value="UOF01586.1"/>
    <property type="molecule type" value="Genomic_DNA"/>
</dbReference>
<feature type="domain" description="Pyridoxamine 5'-phosphate oxidase N-terminal" evidence="7">
    <location>
        <begin position="16"/>
        <end position="141"/>
    </location>
</feature>
<sequence length="196" mass="22528">MFDTNLDPFLHFDRLMKQAVAKQIPEANAMSLATVDEKGVPSVRIVYLKDVSQEGFVFFGNYDSHKGKDILANPNVCLNFHWPEIWHQIRITGKAEKISAAESDAYFATRARLSQIGAWASNQSAVIKDHDHLTRRVLEFEKQFDGQAVPRPPNWGGWRVKPTEIEFWFGLTGRLHERYIYSRAADGSWKTFMRSP</sequence>
<evidence type="ECO:0000256" key="2">
    <source>
        <dbReference type="ARBA" id="ARBA00007301"/>
    </source>
</evidence>
<dbReference type="NCBIfam" id="NF004231">
    <property type="entry name" value="PRK05679.1"/>
    <property type="match status" value="1"/>
</dbReference>
<dbReference type="Gene3D" id="2.30.110.10">
    <property type="entry name" value="Electron Transport, Fmn-binding Protein, Chain A"/>
    <property type="match status" value="1"/>
</dbReference>
<dbReference type="Pfam" id="PF10590">
    <property type="entry name" value="PNP_phzG_C"/>
    <property type="match status" value="1"/>
</dbReference>
<dbReference type="PROSITE" id="PS01064">
    <property type="entry name" value="PYRIDOX_OXIDASE"/>
    <property type="match status" value="1"/>
</dbReference>
<evidence type="ECO:0000259" key="7">
    <source>
        <dbReference type="Pfam" id="PF01243"/>
    </source>
</evidence>
<proteinExistence type="inferred from homology"/>
<dbReference type="NCBIfam" id="TIGR00558">
    <property type="entry name" value="pdxH"/>
    <property type="match status" value="1"/>
</dbReference>
<dbReference type="GO" id="GO:0004733">
    <property type="term" value="F:pyridoxamine phosphate oxidase activity"/>
    <property type="evidence" value="ECO:0007669"/>
    <property type="project" value="UniProtKB-EC"/>
</dbReference>
<dbReference type="PIRSF" id="PIRSF000190">
    <property type="entry name" value="Pyd_amn-ph_oxd"/>
    <property type="match status" value="1"/>
</dbReference>
<comment type="similarity">
    <text evidence="2">Belongs to the pyridoxamine 5'-phosphate oxidase family.</text>
</comment>
<accession>A0ABY4CCZ1</accession>
<dbReference type="Proteomes" id="UP000830116">
    <property type="component" value="Chromosome"/>
</dbReference>
<dbReference type="InterPro" id="IPR019740">
    <property type="entry name" value="Pyridox_Oxase_CS"/>
</dbReference>
<keyword evidence="4" id="KW-0288">FMN</keyword>
<dbReference type="HAMAP" id="MF_01629">
    <property type="entry name" value="PdxH"/>
    <property type="match status" value="1"/>
</dbReference>
<keyword evidence="3" id="KW-0285">Flavoprotein</keyword>
<dbReference type="InterPro" id="IPR019576">
    <property type="entry name" value="Pyridoxamine_oxidase_dimer_C"/>
</dbReference>
<dbReference type="InterPro" id="IPR000659">
    <property type="entry name" value="Pyridox_Oxase"/>
</dbReference>
<evidence type="ECO:0000313" key="10">
    <source>
        <dbReference type="Proteomes" id="UP000830116"/>
    </source>
</evidence>
<name>A0ABY4CCZ1_9BACT</name>
<protein>
    <recommendedName>
        <fullName evidence="6">Pyridoxamine 5'-phosphate oxidase</fullName>
        <ecNumber evidence="6">1.4.3.5</ecNumber>
    </recommendedName>
</protein>
<dbReference type="InterPro" id="IPR012349">
    <property type="entry name" value="Split_barrel_FMN-bd"/>
</dbReference>